<accession>A0A1N6V834</accession>
<feature type="domain" description="Sulfatase N-terminal" evidence="3">
    <location>
        <begin position="289"/>
        <end position="489"/>
    </location>
</feature>
<dbReference type="InterPro" id="IPR000917">
    <property type="entry name" value="Sulfatase_N"/>
</dbReference>
<feature type="transmembrane region" description="Helical" evidence="2">
    <location>
        <begin position="30"/>
        <end position="49"/>
    </location>
</feature>
<evidence type="ECO:0000313" key="4">
    <source>
        <dbReference type="EMBL" id="SIQ74005.1"/>
    </source>
</evidence>
<feature type="region of interest" description="Disordered" evidence="1">
    <location>
        <begin position="1"/>
        <end position="24"/>
    </location>
</feature>
<dbReference type="STRING" id="1198245.SAMN05444858_10413"/>
<gene>
    <name evidence="4" type="ORF">SAMN05444858_10413</name>
</gene>
<keyword evidence="2" id="KW-0812">Transmembrane</keyword>
<proteinExistence type="predicted"/>
<sequence>MTPSRAAAERTPAGVDPHDGAGTRPRWRRLASGALTALAGLLLFAVLVAPDPADRVTAGSVLRIPLEGLLGLALLLALPPRGRRVAALVAGPLLGVLAVLKVADLGFYATLARPFDLVLDWALLDDAFGFVRDAAGRAGAVGAAVGVALLAAALLLSMTFAVRRVARAVVRHDRAATRTVAALTVAWVACAAFGVPVADSGTSTVVGAHAAQVRERLRDRGAFAGEITADRFRDVPGDQLLTGLRGKDVVFTFVESYGRSAIEDPGLASEVDPVLDAGYGRLRAQGYAARSGFLTSPTAGGGSWLAHDTLLSGLWTDNEQRHRALLASDRLTLNGAFRRAGWRTVGVMPATTQPWPEGAFFGYDGYYDSAALGYRGTKFAYAPMPDQYTLAQFQRVERAGADRPPVMAEIPLISSHSPWTAVPRLIGWDDVGDGSVFAQASNRVQSPPDAARAGYRRAIAYSLDTLISYVETYGDDNLVLVFLGDHQPAPVVTGPDASRDVPITIVARDPAVFNRISDWGWQEGLRPGPAAPVWRMDAFRDRFLTAFGPAAGTPAAHSAG</sequence>
<dbReference type="Gene3D" id="3.40.720.10">
    <property type="entry name" value="Alkaline Phosphatase, subunit A"/>
    <property type="match status" value="1"/>
</dbReference>
<dbReference type="InterPro" id="IPR017850">
    <property type="entry name" value="Alkaline_phosphatase_core_sf"/>
</dbReference>
<dbReference type="EMBL" id="FTNF01000004">
    <property type="protein sequence ID" value="SIQ74005.1"/>
    <property type="molecule type" value="Genomic_DNA"/>
</dbReference>
<keyword evidence="2" id="KW-0472">Membrane</keyword>
<organism evidence="4 5">
    <name type="scientific">Micromonospora avicenniae</name>
    <dbReference type="NCBI Taxonomy" id="1198245"/>
    <lineage>
        <taxon>Bacteria</taxon>
        <taxon>Bacillati</taxon>
        <taxon>Actinomycetota</taxon>
        <taxon>Actinomycetes</taxon>
        <taxon>Micromonosporales</taxon>
        <taxon>Micromonosporaceae</taxon>
        <taxon>Micromonospora</taxon>
    </lineage>
</organism>
<keyword evidence="2" id="KW-1133">Transmembrane helix</keyword>
<feature type="transmembrane region" description="Helical" evidence="2">
    <location>
        <begin position="85"/>
        <end position="109"/>
    </location>
</feature>
<feature type="transmembrane region" description="Helical" evidence="2">
    <location>
        <begin position="175"/>
        <end position="195"/>
    </location>
</feature>
<feature type="transmembrane region" description="Helical" evidence="2">
    <location>
        <begin position="61"/>
        <end position="78"/>
    </location>
</feature>
<evidence type="ECO:0000256" key="2">
    <source>
        <dbReference type="SAM" id="Phobius"/>
    </source>
</evidence>
<name>A0A1N6V834_9ACTN</name>
<keyword evidence="5" id="KW-1185">Reference proteome</keyword>
<feature type="transmembrane region" description="Helical" evidence="2">
    <location>
        <begin position="140"/>
        <end position="163"/>
    </location>
</feature>
<evidence type="ECO:0000259" key="3">
    <source>
        <dbReference type="Pfam" id="PF00884"/>
    </source>
</evidence>
<evidence type="ECO:0000313" key="5">
    <source>
        <dbReference type="Proteomes" id="UP000186004"/>
    </source>
</evidence>
<reference evidence="4 5" key="1">
    <citation type="submission" date="2017-01" db="EMBL/GenBank/DDBJ databases">
        <authorList>
            <person name="Mah S.A."/>
            <person name="Swanson W.J."/>
            <person name="Moy G.W."/>
            <person name="Vacquier V.D."/>
        </authorList>
    </citation>
    <scope>NUCLEOTIDE SEQUENCE [LARGE SCALE GENOMIC DNA]</scope>
    <source>
        <strain evidence="4 5">DSM 45758</strain>
    </source>
</reference>
<evidence type="ECO:0000256" key="1">
    <source>
        <dbReference type="SAM" id="MobiDB-lite"/>
    </source>
</evidence>
<dbReference type="Pfam" id="PF00884">
    <property type="entry name" value="Sulfatase"/>
    <property type="match status" value="1"/>
</dbReference>
<dbReference type="Proteomes" id="UP000186004">
    <property type="component" value="Unassembled WGS sequence"/>
</dbReference>
<dbReference type="SUPFAM" id="SSF53649">
    <property type="entry name" value="Alkaline phosphatase-like"/>
    <property type="match status" value="1"/>
</dbReference>
<protein>
    <recommendedName>
        <fullName evidence="3">Sulfatase N-terminal domain-containing protein</fullName>
    </recommendedName>
</protein>
<dbReference type="AlphaFoldDB" id="A0A1N6V834"/>